<dbReference type="OrthoDB" id="61560at2759"/>
<reference evidence="3 4" key="1">
    <citation type="submission" date="2018-04" db="EMBL/GenBank/DDBJ databases">
        <title>The genome of golden apple snail Pomacea canaliculata provides insight into stress tolerance and invasive adaptation.</title>
        <authorList>
            <person name="Liu C."/>
            <person name="Liu B."/>
            <person name="Ren Y."/>
            <person name="Zhang Y."/>
            <person name="Wang H."/>
            <person name="Li S."/>
            <person name="Jiang F."/>
            <person name="Yin L."/>
            <person name="Zhang G."/>
            <person name="Qian W."/>
            <person name="Fan W."/>
        </authorList>
    </citation>
    <scope>NUCLEOTIDE SEQUENCE [LARGE SCALE GENOMIC DNA]</scope>
    <source>
        <strain evidence="3">SZHN2017</strain>
        <tissue evidence="3">Muscle</tissue>
    </source>
</reference>
<feature type="domain" description="F-box" evidence="2">
    <location>
        <begin position="635"/>
        <end position="672"/>
    </location>
</feature>
<dbReference type="Pfam" id="PF12937">
    <property type="entry name" value="F-box-like"/>
    <property type="match status" value="1"/>
</dbReference>
<dbReference type="InterPro" id="IPR032675">
    <property type="entry name" value="LRR_dom_sf"/>
</dbReference>
<name>A0A2T7NZS5_POMCA</name>
<evidence type="ECO:0000313" key="3">
    <source>
        <dbReference type="EMBL" id="PVD26670.1"/>
    </source>
</evidence>
<dbReference type="PANTHER" id="PTHR15739:SF5">
    <property type="entry name" value="LD23158P"/>
    <property type="match status" value="1"/>
</dbReference>
<feature type="region of interest" description="Disordered" evidence="1">
    <location>
        <begin position="137"/>
        <end position="167"/>
    </location>
</feature>
<protein>
    <recommendedName>
        <fullName evidence="2">F-box domain-containing protein</fullName>
    </recommendedName>
</protein>
<dbReference type="EMBL" id="PZQS01000008">
    <property type="protein sequence ID" value="PVD26670.1"/>
    <property type="molecule type" value="Genomic_DNA"/>
</dbReference>
<dbReference type="AlphaFoldDB" id="A0A2T7NZS5"/>
<accession>A0A2T7NZS5</accession>
<proteinExistence type="predicted"/>
<dbReference type="Gene3D" id="3.80.10.10">
    <property type="entry name" value="Ribonuclease Inhibitor"/>
    <property type="match status" value="1"/>
</dbReference>
<comment type="caution">
    <text evidence="3">The sequence shown here is derived from an EMBL/GenBank/DDBJ whole genome shotgun (WGS) entry which is preliminary data.</text>
</comment>
<sequence length="1022" mass="110797">MASSPSDIKGEDENSKEWSLISGPSIDSKKAKVVTRSRGRGRGWLRGSWEVREEPHETEVLIQDLPPPEIIIDRADDEEDLSLGEESQKGSQTEMRMQGSREENLSEPPFEPVHFDHAPTHLQHSPSRIRCINMPTPPPSVIPPSKSAGPSASRHEQAPAPPIPTPPSPAVLSMSAPQLTIIHQPSGVIPLFLPLMPGQIACQQLPVQSGSTKHSGQLPQPAEGSNSDAIQVLRGMVGKHDQPVTTSQPLPSMPDPPRLLMRGAVPPPLTLSSKVNPTQSIATAFRPPPRLVAAPGLVASTATPAVTVSGSLIEEAASSSTVTAPLSRSMSTVSLSAEKNSIPPSGSTLMVTSLAEETLKAPVNPPPSPSQKHVSLLSPALSASTLAFATHQDKDPLVLPSLAPSESTPARENLLPLPAPTLSMSTTAATSLPFGKNSLSQPSPAQLLTLPASILKRVNVNQPLALKINNRHIVVPPYCLLKSKEAVKVVLPPGTFSMPPNSETTFPLTVSNNTLTTSSPVTMTTVNPAAAAEQGTQLEAKASDEPSTSYAQARLDLPSTSDVPFISVLASDIPSTSDAYASLDVPSSSDDSSLNKSKSSKYVSSGKCHLRVKSQSQINPSQCMMHRLFGGFDAMLQIFQFLQIPDLLHASQVCSTWLQIARQRTLWQSVNLKDLLVADWEKALKFMRSCGTQKLLLKGVKHKGSQSQAWQILMENLDLLMGLRHIEFGLVPAAVVHAVVEKLTRLEVFKAEHITLFTDIYSEQMWTTPTKLDVGKFGSLVHLRELRLRGVLGLVLPTFTFNGSLSELAHLKHLHSLSLTSLHAMRDSDFNFLADMKHLRELELGNCLNWTSQTYLLLGELRELRHLRLECGGEIPDIGLGDALLYLTKLERLELILFVIPASLNKALSELTCLHTLVLWPDTGCGILPATVNSNAVAAVLNVKHLQVLEWGLMVKDSSAHSKSLLQQTEDSSTIPFDGVLDKRWFPCGNTATGFRLSSMKCTAEKFLLVFLYGQERDLTFY</sequence>
<feature type="region of interest" description="Disordered" evidence="1">
    <location>
        <begin position="74"/>
        <end position="96"/>
    </location>
</feature>
<keyword evidence="4" id="KW-1185">Reference proteome</keyword>
<evidence type="ECO:0000256" key="1">
    <source>
        <dbReference type="SAM" id="MobiDB-lite"/>
    </source>
</evidence>
<dbReference type="Proteomes" id="UP000245119">
    <property type="component" value="Linkage Group LG8"/>
</dbReference>
<gene>
    <name evidence="3" type="ORF">C0Q70_14348</name>
</gene>
<dbReference type="STRING" id="400727.A0A2T7NZS5"/>
<dbReference type="InterPro" id="IPR052283">
    <property type="entry name" value="GenomicStab_NeuMorph_Reg"/>
</dbReference>
<dbReference type="InterPro" id="IPR036047">
    <property type="entry name" value="F-box-like_dom_sf"/>
</dbReference>
<evidence type="ECO:0000259" key="2">
    <source>
        <dbReference type="Pfam" id="PF12937"/>
    </source>
</evidence>
<organism evidence="3 4">
    <name type="scientific">Pomacea canaliculata</name>
    <name type="common">Golden apple snail</name>
    <dbReference type="NCBI Taxonomy" id="400727"/>
    <lineage>
        <taxon>Eukaryota</taxon>
        <taxon>Metazoa</taxon>
        <taxon>Spiralia</taxon>
        <taxon>Lophotrochozoa</taxon>
        <taxon>Mollusca</taxon>
        <taxon>Gastropoda</taxon>
        <taxon>Caenogastropoda</taxon>
        <taxon>Architaenioglossa</taxon>
        <taxon>Ampullarioidea</taxon>
        <taxon>Ampullariidae</taxon>
        <taxon>Pomacea</taxon>
    </lineage>
</organism>
<feature type="region of interest" description="Disordered" evidence="1">
    <location>
        <begin position="1"/>
        <end position="38"/>
    </location>
</feature>
<dbReference type="SUPFAM" id="SSF52047">
    <property type="entry name" value="RNI-like"/>
    <property type="match status" value="1"/>
</dbReference>
<dbReference type="SUPFAM" id="SSF81383">
    <property type="entry name" value="F-box domain"/>
    <property type="match status" value="1"/>
</dbReference>
<dbReference type="InterPro" id="IPR001810">
    <property type="entry name" value="F-box_dom"/>
</dbReference>
<dbReference type="Gene3D" id="1.20.1280.50">
    <property type="match status" value="1"/>
</dbReference>
<dbReference type="PANTHER" id="PTHR15739">
    <property type="entry name" value="ZINC FINGER PROTEIN"/>
    <property type="match status" value="1"/>
</dbReference>
<evidence type="ECO:0000313" key="4">
    <source>
        <dbReference type="Proteomes" id="UP000245119"/>
    </source>
</evidence>